<name>A0A553ZQY6_9ACTN</name>
<dbReference type="OrthoDB" id="4444951at2"/>
<dbReference type="Gene3D" id="1.20.58.480">
    <property type="match status" value="1"/>
</dbReference>
<dbReference type="EMBL" id="VKLS01000009">
    <property type="protein sequence ID" value="TSB43874.1"/>
    <property type="molecule type" value="Genomic_DNA"/>
</dbReference>
<dbReference type="GO" id="GO:0020037">
    <property type="term" value="F:heme binding"/>
    <property type="evidence" value="ECO:0007669"/>
    <property type="project" value="InterPro"/>
</dbReference>
<dbReference type="Proteomes" id="UP000320888">
    <property type="component" value="Unassembled WGS sequence"/>
</dbReference>
<protein>
    <recommendedName>
        <fullName evidence="3">Tryptophan 2,3-dioxygenase</fullName>
    </recommendedName>
</protein>
<proteinExistence type="predicted"/>
<dbReference type="GO" id="GO:0046872">
    <property type="term" value="F:metal ion binding"/>
    <property type="evidence" value="ECO:0007669"/>
    <property type="project" value="InterPro"/>
</dbReference>
<dbReference type="RefSeq" id="WP_143939584.1">
    <property type="nucleotide sequence ID" value="NZ_VKLS01000009.1"/>
</dbReference>
<organism evidence="1 2">
    <name type="scientific">Streptomyces benahoarensis</name>
    <dbReference type="NCBI Taxonomy" id="2595054"/>
    <lineage>
        <taxon>Bacteria</taxon>
        <taxon>Bacillati</taxon>
        <taxon>Actinomycetota</taxon>
        <taxon>Actinomycetes</taxon>
        <taxon>Kitasatosporales</taxon>
        <taxon>Streptomycetaceae</taxon>
        <taxon>Streptomyces</taxon>
    </lineage>
</organism>
<reference evidence="1 2" key="1">
    <citation type="submission" date="2019-07" db="EMBL/GenBank/DDBJ databases">
        <title>Draft genome for Streptomyces benahoarensis MZ03-48.</title>
        <authorList>
            <person name="Gonzalez-Pimentel J.L."/>
        </authorList>
    </citation>
    <scope>NUCLEOTIDE SEQUENCE [LARGE SCALE GENOMIC DNA]</scope>
    <source>
        <strain evidence="1 2">MZ03-48</strain>
    </source>
</reference>
<evidence type="ECO:0000313" key="2">
    <source>
        <dbReference type="Proteomes" id="UP000320888"/>
    </source>
</evidence>
<dbReference type="SUPFAM" id="SSF140959">
    <property type="entry name" value="Indolic compounds 2,3-dioxygenase-like"/>
    <property type="match status" value="1"/>
</dbReference>
<dbReference type="GO" id="GO:0019441">
    <property type="term" value="P:L-tryptophan catabolic process to kynurenine"/>
    <property type="evidence" value="ECO:0007669"/>
    <property type="project" value="InterPro"/>
</dbReference>
<keyword evidence="2" id="KW-1185">Reference proteome</keyword>
<accession>A0A553ZQY6</accession>
<comment type="caution">
    <text evidence="1">The sequence shown here is derived from an EMBL/GenBank/DDBJ whole genome shotgun (WGS) entry which is preliminary data.</text>
</comment>
<dbReference type="AlphaFoldDB" id="A0A553ZQY6"/>
<gene>
    <name evidence="1" type="ORF">FNZ23_02135</name>
</gene>
<sequence length="401" mass="43282">MTTSARLAERAVASWLRRSREGPPGPFPHRPVTRAVAAHGITALPGGLEHRLLDAWDRTRESPREPGGPEWATALWLECLTSSLRDAPSYDAYTMTALFGQWCRLGDAPRRTARLSALLAADLVRHELRRAAREERPAERRFRTTAATRLARQLDAYDGWTDPGATPPHLETAQALRRCGTLLSAGGRGLPVPLALLVESSLPVATAEPDEPLFLRTVQIMELLAEQAACHIGEAHRQALAATPEPAALAAQLRATAAGIAHAHHVFHLVTTIDPAQFAAIRAATVGTGALQSTGFARLERRCRGTAALRPEPLAAIGLDAAPTLAPPLCAALARVTARLETHDRAAAARLRLATDAVNEQWRRWKRTHLGVAKKIIGDVPGTGGTDGVRYLARHLKEPLL</sequence>
<evidence type="ECO:0008006" key="3">
    <source>
        <dbReference type="Google" id="ProtNLM"/>
    </source>
</evidence>
<dbReference type="InterPro" id="IPR037217">
    <property type="entry name" value="Trp/Indoleamine_2_3_dOase-like"/>
</dbReference>
<evidence type="ECO:0000313" key="1">
    <source>
        <dbReference type="EMBL" id="TSB43874.1"/>
    </source>
</evidence>